<organism evidence="6 7">
    <name type="scientific">Colletotrichum lupini</name>
    <dbReference type="NCBI Taxonomy" id="145971"/>
    <lineage>
        <taxon>Eukaryota</taxon>
        <taxon>Fungi</taxon>
        <taxon>Dikarya</taxon>
        <taxon>Ascomycota</taxon>
        <taxon>Pezizomycotina</taxon>
        <taxon>Sordariomycetes</taxon>
        <taxon>Hypocreomycetidae</taxon>
        <taxon>Glomerellales</taxon>
        <taxon>Glomerellaceae</taxon>
        <taxon>Colletotrichum</taxon>
        <taxon>Colletotrichum acutatum species complex</taxon>
    </lineage>
</organism>
<dbReference type="Proteomes" id="UP000830671">
    <property type="component" value="Chromosome 2"/>
</dbReference>
<name>A0A9Q8SKH5_9PEZI</name>
<keyword evidence="7" id="KW-1185">Reference proteome</keyword>
<protein>
    <submittedName>
        <fullName evidence="6">Salicylate hydroxylase</fullName>
    </submittedName>
</protein>
<keyword evidence="4" id="KW-0274">FAD</keyword>
<dbReference type="PANTHER" id="PTHR46720">
    <property type="entry name" value="HYDROXYLASE, PUTATIVE (AFU_ORTHOLOGUE AFUA_3G01460)-RELATED"/>
    <property type="match status" value="1"/>
</dbReference>
<dbReference type="KEGG" id="clup:CLUP02_04347"/>
<evidence type="ECO:0000256" key="1">
    <source>
        <dbReference type="ARBA" id="ARBA00001974"/>
    </source>
</evidence>
<accession>A0A9Q8SKH5</accession>
<evidence type="ECO:0000313" key="6">
    <source>
        <dbReference type="EMBL" id="UQC78868.1"/>
    </source>
</evidence>
<comment type="similarity">
    <text evidence="2">Belongs to the paxM FAD-dependent monooxygenase family.</text>
</comment>
<dbReference type="EMBL" id="CP019474">
    <property type="protein sequence ID" value="UQC78868.1"/>
    <property type="molecule type" value="Genomic_DNA"/>
</dbReference>
<evidence type="ECO:0000256" key="4">
    <source>
        <dbReference type="ARBA" id="ARBA00022827"/>
    </source>
</evidence>
<gene>
    <name evidence="6" type="ORF">CLUP02_04347</name>
</gene>
<evidence type="ECO:0000256" key="5">
    <source>
        <dbReference type="ARBA" id="ARBA00023002"/>
    </source>
</evidence>
<evidence type="ECO:0000313" key="7">
    <source>
        <dbReference type="Proteomes" id="UP000830671"/>
    </source>
</evidence>
<keyword evidence="5" id="KW-0560">Oxidoreductase</keyword>
<keyword evidence="3" id="KW-0285">Flavoprotein</keyword>
<dbReference type="GO" id="GO:0044550">
    <property type="term" value="P:secondary metabolite biosynthetic process"/>
    <property type="evidence" value="ECO:0007669"/>
    <property type="project" value="TreeGrafter"/>
</dbReference>
<dbReference type="RefSeq" id="XP_049140503.1">
    <property type="nucleotide sequence ID" value="XM_049283360.1"/>
</dbReference>
<dbReference type="InterPro" id="IPR051104">
    <property type="entry name" value="FAD_monoxygenase"/>
</dbReference>
<comment type="cofactor">
    <cofactor evidence="1">
        <name>FAD</name>
        <dbReference type="ChEBI" id="CHEBI:57692"/>
    </cofactor>
</comment>
<evidence type="ECO:0000256" key="2">
    <source>
        <dbReference type="ARBA" id="ARBA00007992"/>
    </source>
</evidence>
<dbReference type="PANTHER" id="PTHR46720:SF3">
    <property type="entry name" value="FAD-BINDING DOMAIN-CONTAINING PROTEIN-RELATED"/>
    <property type="match status" value="1"/>
</dbReference>
<evidence type="ECO:0000256" key="3">
    <source>
        <dbReference type="ARBA" id="ARBA00022630"/>
    </source>
</evidence>
<proteinExistence type="inferred from homology"/>
<reference evidence="6" key="1">
    <citation type="journal article" date="2021" name="Mol. Plant Microbe Interact.">
        <title>Complete Genome Sequence of the Plant-Pathogenic Fungus Colletotrichum lupini.</title>
        <authorList>
            <person name="Baroncelli R."/>
            <person name="Pensec F."/>
            <person name="Da Lio D."/>
            <person name="Boufleur T."/>
            <person name="Vicente I."/>
            <person name="Sarrocco S."/>
            <person name="Picot A."/>
            <person name="Baraldi E."/>
            <person name="Sukno S."/>
            <person name="Thon M."/>
            <person name="Le Floch G."/>
        </authorList>
    </citation>
    <scope>NUCLEOTIDE SEQUENCE</scope>
    <source>
        <strain evidence="6">IMI 504893</strain>
    </source>
</reference>
<sequence>MEAMFRAYDTVRPPRGKWLVKSSREACEIYEWNHPDTMRDWDKCLKDLEERSHKIWDYDIEEMISCLEAEFADQIQSRLQPRRDPGLPRAVAPLRVKDAIAT</sequence>
<dbReference type="GeneID" id="73338370"/>
<dbReference type="GO" id="GO:0016491">
    <property type="term" value="F:oxidoreductase activity"/>
    <property type="evidence" value="ECO:0007669"/>
    <property type="project" value="UniProtKB-KW"/>
</dbReference>
<dbReference type="AlphaFoldDB" id="A0A9Q8SKH5"/>